<evidence type="ECO:0000259" key="2">
    <source>
        <dbReference type="Pfam" id="PF26215"/>
    </source>
</evidence>
<feature type="transmembrane region" description="Helical" evidence="1">
    <location>
        <begin position="177"/>
        <end position="197"/>
    </location>
</feature>
<accession>A0A195EZ75</accession>
<organism evidence="3 4">
    <name type="scientific">Trachymyrmex septentrionalis</name>
    <dbReference type="NCBI Taxonomy" id="34720"/>
    <lineage>
        <taxon>Eukaryota</taxon>
        <taxon>Metazoa</taxon>
        <taxon>Ecdysozoa</taxon>
        <taxon>Arthropoda</taxon>
        <taxon>Hexapoda</taxon>
        <taxon>Insecta</taxon>
        <taxon>Pterygota</taxon>
        <taxon>Neoptera</taxon>
        <taxon>Endopterygota</taxon>
        <taxon>Hymenoptera</taxon>
        <taxon>Apocrita</taxon>
        <taxon>Aculeata</taxon>
        <taxon>Formicoidea</taxon>
        <taxon>Formicidae</taxon>
        <taxon>Myrmicinae</taxon>
        <taxon>Trachymyrmex</taxon>
    </lineage>
</organism>
<evidence type="ECO:0000313" key="3">
    <source>
        <dbReference type="EMBL" id="KYN33431.1"/>
    </source>
</evidence>
<keyword evidence="1" id="KW-0472">Membrane</keyword>
<feature type="domain" description="Helix-turn-helix" evidence="2">
    <location>
        <begin position="27"/>
        <end position="76"/>
    </location>
</feature>
<dbReference type="STRING" id="34720.A0A195EZ75"/>
<dbReference type="Proteomes" id="UP000078541">
    <property type="component" value="Unassembled WGS sequence"/>
</dbReference>
<feature type="transmembrane region" description="Helical" evidence="1">
    <location>
        <begin position="149"/>
        <end position="171"/>
    </location>
</feature>
<evidence type="ECO:0000313" key="4">
    <source>
        <dbReference type="Proteomes" id="UP000078541"/>
    </source>
</evidence>
<name>A0A195EZ75_9HYME</name>
<dbReference type="InterPro" id="IPR058912">
    <property type="entry name" value="HTH_animal"/>
</dbReference>
<reference evidence="3 4" key="1">
    <citation type="submission" date="2016-03" db="EMBL/GenBank/DDBJ databases">
        <title>Trachymyrmex septentrionalis WGS genome.</title>
        <authorList>
            <person name="Nygaard S."/>
            <person name="Hu H."/>
            <person name="Boomsma J."/>
            <person name="Zhang G."/>
        </authorList>
    </citation>
    <scope>NUCLEOTIDE SEQUENCE [LARGE SCALE GENOMIC DNA]</scope>
    <source>
        <strain evidence="3">Tsep2-gDNA-1</strain>
        <tissue evidence="3">Whole body</tissue>
    </source>
</reference>
<gene>
    <name evidence="3" type="ORF">ALC56_12143</name>
</gene>
<protein>
    <recommendedName>
        <fullName evidence="2">Helix-turn-helix domain-containing protein</fullName>
    </recommendedName>
</protein>
<sequence length="229" mass="26976">SSIEKLNNHNSSQKPGVFAILIHVVRTCHKRGVIYGVVDRIFRLCHPKFQQNNLINAINIFLKNGYPLHFIFSTIHNKRQLKTRLHEHISDINISSKSPSVISNMDLTIWRRIAILHRIKWITYNKRLISEIVHIKKQKHGINRQNDTVFARSVFWHYTFSFSFLISSFFFSPLPSLPLSVLISLFSFSTLRYSILWKSDVRYSLLQKFFNKTIVRYGIPSTCIFSLFY</sequence>
<dbReference type="EMBL" id="KQ981905">
    <property type="protein sequence ID" value="KYN33431.1"/>
    <property type="molecule type" value="Genomic_DNA"/>
</dbReference>
<keyword evidence="1" id="KW-1133">Transmembrane helix</keyword>
<dbReference type="AlphaFoldDB" id="A0A195EZ75"/>
<evidence type="ECO:0000256" key="1">
    <source>
        <dbReference type="SAM" id="Phobius"/>
    </source>
</evidence>
<keyword evidence="4" id="KW-1185">Reference proteome</keyword>
<feature type="non-terminal residue" evidence="3">
    <location>
        <position position="1"/>
    </location>
</feature>
<keyword evidence="1" id="KW-0812">Transmembrane</keyword>
<dbReference type="Pfam" id="PF26215">
    <property type="entry name" value="HTH_animal"/>
    <property type="match status" value="1"/>
</dbReference>
<proteinExistence type="predicted"/>